<reference evidence="9" key="2">
    <citation type="submission" date="2020-09" db="EMBL/GenBank/DDBJ databases">
        <authorList>
            <person name="Sun Q."/>
            <person name="Ohkuma M."/>
        </authorList>
    </citation>
    <scope>NUCLEOTIDE SEQUENCE</scope>
    <source>
        <strain evidence="9">JCM 30078</strain>
    </source>
</reference>
<dbReference type="Proteomes" id="UP000635983">
    <property type="component" value="Unassembled WGS sequence"/>
</dbReference>
<dbReference type="InterPro" id="IPR038297">
    <property type="entry name" value="CcmH/CycL/NrfF/Ccl2_sf"/>
</dbReference>
<organism evidence="9 10">
    <name type="scientific">Pseudomonas matsuisoli</name>
    <dbReference type="NCBI Taxonomy" id="1515666"/>
    <lineage>
        <taxon>Bacteria</taxon>
        <taxon>Pseudomonadati</taxon>
        <taxon>Pseudomonadota</taxon>
        <taxon>Gammaproteobacteria</taxon>
        <taxon>Pseudomonadales</taxon>
        <taxon>Pseudomonadaceae</taxon>
        <taxon>Pseudomonas</taxon>
    </lineage>
</organism>
<comment type="function">
    <text evidence="7">Possible subunit of a heme lyase.</text>
</comment>
<reference evidence="9" key="1">
    <citation type="journal article" date="2014" name="Int. J. Syst. Evol. Microbiol.">
        <title>Complete genome sequence of Corynebacterium casei LMG S-19264T (=DSM 44701T), isolated from a smear-ripened cheese.</title>
        <authorList>
            <consortium name="US DOE Joint Genome Institute (JGI-PGF)"/>
            <person name="Walter F."/>
            <person name="Albersmeier A."/>
            <person name="Kalinowski J."/>
            <person name="Ruckert C."/>
        </authorList>
    </citation>
    <scope>NUCLEOTIDE SEQUENCE</scope>
    <source>
        <strain evidence="9">JCM 30078</strain>
    </source>
</reference>
<comment type="similarity">
    <text evidence="1 7">Belongs to the CcmH/CycL/Ccl2/NrfF family.</text>
</comment>
<keyword evidence="7" id="KW-0812">Transmembrane</keyword>
<accession>A0A917Q1F8</accession>
<dbReference type="GO" id="GO:0017004">
    <property type="term" value="P:cytochrome complex assembly"/>
    <property type="evidence" value="ECO:0007669"/>
    <property type="project" value="UniProtKB-KW"/>
</dbReference>
<keyword evidence="6 7" id="KW-0408">Iron</keyword>
<keyword evidence="7" id="KW-1133">Transmembrane helix</keyword>
<proteinExistence type="inferred from homology"/>
<dbReference type="GO" id="GO:0005886">
    <property type="term" value="C:plasma membrane"/>
    <property type="evidence" value="ECO:0007669"/>
    <property type="project" value="TreeGrafter"/>
</dbReference>
<keyword evidence="10" id="KW-1185">Reference proteome</keyword>
<feature type="signal peptide" evidence="7">
    <location>
        <begin position="1"/>
        <end position="20"/>
    </location>
</feature>
<gene>
    <name evidence="9" type="primary">cycL</name>
    <name evidence="9" type="ORF">GCM10009304_34340</name>
</gene>
<evidence type="ECO:0000313" key="9">
    <source>
        <dbReference type="EMBL" id="GGK05367.1"/>
    </source>
</evidence>
<name>A0A917Q1F8_9PSED</name>
<dbReference type="InterPro" id="IPR005616">
    <property type="entry name" value="CcmH/CycL/Ccl2/NrfF_N"/>
</dbReference>
<evidence type="ECO:0000256" key="3">
    <source>
        <dbReference type="ARBA" id="ARBA00022723"/>
    </source>
</evidence>
<feature type="domain" description="CcmH/CycL/Ccl2/NrfF N-terminal" evidence="8">
    <location>
        <begin position="9"/>
        <end position="150"/>
    </location>
</feature>
<keyword evidence="3 7" id="KW-0479">Metal-binding</keyword>
<keyword evidence="4 7" id="KW-0732">Signal</keyword>
<protein>
    <recommendedName>
        <fullName evidence="7">Cytochrome c-type biogenesis protein</fullName>
    </recommendedName>
</protein>
<dbReference type="InterPro" id="IPR051263">
    <property type="entry name" value="C-type_cytochrome_biogenesis"/>
</dbReference>
<evidence type="ECO:0000256" key="1">
    <source>
        <dbReference type="ARBA" id="ARBA00010342"/>
    </source>
</evidence>
<dbReference type="AlphaFoldDB" id="A0A917Q1F8"/>
<evidence type="ECO:0000256" key="2">
    <source>
        <dbReference type="ARBA" id="ARBA00022617"/>
    </source>
</evidence>
<dbReference type="PANTHER" id="PTHR47870:SF1">
    <property type="entry name" value="CYTOCHROME C-TYPE BIOGENESIS PROTEIN CCMH"/>
    <property type="match status" value="1"/>
</dbReference>
<keyword evidence="2 7" id="KW-0349">Heme</keyword>
<dbReference type="RefSeq" id="WP_188984858.1">
    <property type="nucleotide sequence ID" value="NZ_BMPO01000008.1"/>
</dbReference>
<evidence type="ECO:0000256" key="7">
    <source>
        <dbReference type="RuleBase" id="RU364112"/>
    </source>
</evidence>
<dbReference type="GO" id="GO:0046872">
    <property type="term" value="F:metal ion binding"/>
    <property type="evidence" value="ECO:0007669"/>
    <property type="project" value="UniProtKB-KW"/>
</dbReference>
<dbReference type="Pfam" id="PF03918">
    <property type="entry name" value="CcmH"/>
    <property type="match status" value="1"/>
</dbReference>
<sequence>MKHLFKVLALLLLLCGVAHAAIDTYTFASDAERARYRHLTEELRCPKCQNQNIADSNAPIAKDLRAEIYRMLSAGESDAQIVDYLVLRYGDFVMYKPPLTGRTLLLWCGPAVLLAGGFVVLGIIVRRRRRVRRVPNGLTADEQQRLAQLLARTSAKRTRND</sequence>
<evidence type="ECO:0000256" key="4">
    <source>
        <dbReference type="ARBA" id="ARBA00022729"/>
    </source>
</evidence>
<dbReference type="EMBL" id="BMPO01000008">
    <property type="protein sequence ID" value="GGK05367.1"/>
    <property type="molecule type" value="Genomic_DNA"/>
</dbReference>
<dbReference type="Gene3D" id="1.10.8.640">
    <property type="entry name" value="Cytochrome C biogenesis protein"/>
    <property type="match status" value="1"/>
</dbReference>
<dbReference type="FunFam" id="1.10.8.640:FF:000001">
    <property type="entry name" value="Cytochrome c-type biogenesis protein"/>
    <property type="match status" value="1"/>
</dbReference>
<keyword evidence="5" id="KW-0201">Cytochrome c-type biogenesis</keyword>
<evidence type="ECO:0000259" key="8">
    <source>
        <dbReference type="Pfam" id="PF03918"/>
    </source>
</evidence>
<feature type="chain" id="PRO_5038159995" description="Cytochrome c-type biogenesis protein" evidence="7">
    <location>
        <begin position="21"/>
        <end position="161"/>
    </location>
</feature>
<evidence type="ECO:0000313" key="10">
    <source>
        <dbReference type="Proteomes" id="UP000635983"/>
    </source>
</evidence>
<evidence type="ECO:0000256" key="6">
    <source>
        <dbReference type="ARBA" id="ARBA00023004"/>
    </source>
</evidence>
<keyword evidence="7" id="KW-0472">Membrane</keyword>
<dbReference type="CDD" id="cd16378">
    <property type="entry name" value="CcmH_N"/>
    <property type="match status" value="1"/>
</dbReference>
<comment type="caution">
    <text evidence="9">The sequence shown here is derived from an EMBL/GenBank/DDBJ whole genome shotgun (WGS) entry which is preliminary data.</text>
</comment>
<evidence type="ECO:0000256" key="5">
    <source>
        <dbReference type="ARBA" id="ARBA00022748"/>
    </source>
</evidence>
<dbReference type="PANTHER" id="PTHR47870">
    <property type="entry name" value="CYTOCHROME C-TYPE BIOGENESIS PROTEIN CCMH"/>
    <property type="match status" value="1"/>
</dbReference>
<feature type="transmembrane region" description="Helical" evidence="7">
    <location>
        <begin position="104"/>
        <end position="125"/>
    </location>
</feature>